<reference evidence="1" key="2">
    <citation type="journal article" date="2023" name="IMA Fungus">
        <title>Comparative genomic study of the Penicillium genus elucidates a diverse pangenome and 15 lateral gene transfer events.</title>
        <authorList>
            <person name="Petersen C."/>
            <person name="Sorensen T."/>
            <person name="Nielsen M.R."/>
            <person name="Sondergaard T.E."/>
            <person name="Sorensen J.L."/>
            <person name="Fitzpatrick D.A."/>
            <person name="Frisvad J.C."/>
            <person name="Nielsen K.L."/>
        </authorList>
    </citation>
    <scope>NUCLEOTIDE SEQUENCE</scope>
    <source>
        <strain evidence="1">IBT 29677</strain>
    </source>
</reference>
<name>A0A9W9W2U2_9EURO</name>
<reference evidence="1" key="1">
    <citation type="submission" date="2022-12" db="EMBL/GenBank/DDBJ databases">
        <authorList>
            <person name="Petersen C."/>
        </authorList>
    </citation>
    <scope>NUCLEOTIDE SEQUENCE</scope>
    <source>
        <strain evidence="1">IBT 29677</strain>
    </source>
</reference>
<evidence type="ECO:0000313" key="2">
    <source>
        <dbReference type="Proteomes" id="UP001147747"/>
    </source>
</evidence>
<dbReference type="RefSeq" id="XP_056489473.1">
    <property type="nucleotide sequence ID" value="XM_056630171.1"/>
</dbReference>
<comment type="caution">
    <text evidence="1">The sequence shown here is derived from an EMBL/GenBank/DDBJ whole genome shotgun (WGS) entry which is preliminary data.</text>
</comment>
<sequence length="92" mass="10956">MTWKEWHFLTPHWVDRWVDRNDPVHVGLRDYGEYDEVPVRVIPSIDFAVFARDDIGVDHDIWKNEKDGRLMMFEVYELLEAAEASHRSLAQS</sequence>
<proteinExistence type="predicted"/>
<dbReference type="Proteomes" id="UP001147747">
    <property type="component" value="Unassembled WGS sequence"/>
</dbReference>
<dbReference type="EMBL" id="JAPZBU010000006">
    <property type="protein sequence ID" value="KAJ5397421.1"/>
    <property type="molecule type" value="Genomic_DNA"/>
</dbReference>
<accession>A0A9W9W2U2</accession>
<keyword evidence="2" id="KW-1185">Reference proteome</keyword>
<evidence type="ECO:0000313" key="1">
    <source>
        <dbReference type="EMBL" id="KAJ5397421.1"/>
    </source>
</evidence>
<dbReference type="AlphaFoldDB" id="A0A9W9W2U2"/>
<dbReference type="GeneID" id="81369151"/>
<dbReference type="OrthoDB" id="4360026at2759"/>
<organism evidence="1 2">
    <name type="scientific">Penicillium cosmopolitanum</name>
    <dbReference type="NCBI Taxonomy" id="1131564"/>
    <lineage>
        <taxon>Eukaryota</taxon>
        <taxon>Fungi</taxon>
        <taxon>Dikarya</taxon>
        <taxon>Ascomycota</taxon>
        <taxon>Pezizomycotina</taxon>
        <taxon>Eurotiomycetes</taxon>
        <taxon>Eurotiomycetidae</taxon>
        <taxon>Eurotiales</taxon>
        <taxon>Aspergillaceae</taxon>
        <taxon>Penicillium</taxon>
    </lineage>
</organism>
<protein>
    <submittedName>
        <fullName evidence="1">Uncharacterized protein</fullName>
    </submittedName>
</protein>
<gene>
    <name evidence="1" type="ORF">N7509_005534</name>
</gene>